<gene>
    <name evidence="1" type="ORF">Goshw_024275</name>
</gene>
<organism evidence="1 2">
    <name type="scientific">Gossypium schwendimanii</name>
    <name type="common">Cotton</name>
    <dbReference type="NCBI Taxonomy" id="34291"/>
    <lineage>
        <taxon>Eukaryota</taxon>
        <taxon>Viridiplantae</taxon>
        <taxon>Streptophyta</taxon>
        <taxon>Embryophyta</taxon>
        <taxon>Tracheophyta</taxon>
        <taxon>Spermatophyta</taxon>
        <taxon>Magnoliopsida</taxon>
        <taxon>eudicotyledons</taxon>
        <taxon>Gunneridae</taxon>
        <taxon>Pentapetalae</taxon>
        <taxon>rosids</taxon>
        <taxon>malvids</taxon>
        <taxon>Malvales</taxon>
        <taxon>Malvaceae</taxon>
        <taxon>Malvoideae</taxon>
        <taxon>Gossypium</taxon>
    </lineage>
</organism>
<dbReference type="OrthoDB" id="1000128at2759"/>
<accession>A0A7J9LY04</accession>
<sequence length="87" mass="10108">MSLWEYRVAYLEESEPTHFPRISPHKARSHLQNWPLTNSWVSLSTNGSVRFDEGFVVDGGCLRDHNGEWIIRFAKYLGNCTILEVEL</sequence>
<keyword evidence="2" id="KW-1185">Reference proteome</keyword>
<dbReference type="EMBL" id="JABFAF010000008">
    <property type="protein sequence ID" value="MBA0863674.1"/>
    <property type="molecule type" value="Genomic_DNA"/>
</dbReference>
<evidence type="ECO:0000313" key="1">
    <source>
        <dbReference type="EMBL" id="MBA0863674.1"/>
    </source>
</evidence>
<dbReference type="AlphaFoldDB" id="A0A7J9LY04"/>
<evidence type="ECO:0000313" key="2">
    <source>
        <dbReference type="Proteomes" id="UP000593576"/>
    </source>
</evidence>
<dbReference type="Proteomes" id="UP000593576">
    <property type="component" value="Unassembled WGS sequence"/>
</dbReference>
<reference evidence="1 2" key="1">
    <citation type="journal article" date="2019" name="Genome Biol. Evol.">
        <title>Insights into the evolution of the New World diploid cottons (Gossypium, subgenus Houzingenia) based on genome sequencing.</title>
        <authorList>
            <person name="Grover C.E."/>
            <person name="Arick M.A. 2nd"/>
            <person name="Thrash A."/>
            <person name="Conover J.L."/>
            <person name="Sanders W.S."/>
            <person name="Peterson D.G."/>
            <person name="Frelichowski J.E."/>
            <person name="Scheffler J.A."/>
            <person name="Scheffler B.E."/>
            <person name="Wendel J.F."/>
        </authorList>
    </citation>
    <scope>NUCLEOTIDE SEQUENCE [LARGE SCALE GENOMIC DNA]</scope>
    <source>
        <strain evidence="1">1</strain>
        <tissue evidence="1">Leaf</tissue>
    </source>
</reference>
<evidence type="ECO:0008006" key="3">
    <source>
        <dbReference type="Google" id="ProtNLM"/>
    </source>
</evidence>
<name>A0A7J9LY04_GOSSC</name>
<proteinExistence type="predicted"/>
<comment type="caution">
    <text evidence="1">The sequence shown here is derived from an EMBL/GenBank/DDBJ whole genome shotgun (WGS) entry which is preliminary data.</text>
</comment>
<protein>
    <recommendedName>
        <fullName evidence="3">RNase H type-1 domain-containing protein</fullName>
    </recommendedName>
</protein>